<accession>A0ABU1FWC2</accession>
<dbReference type="Proteomes" id="UP001260872">
    <property type="component" value="Unassembled WGS sequence"/>
</dbReference>
<organism evidence="9 10">
    <name type="scientific">Nesterenkonia flava</name>
    <dbReference type="NCBI Taxonomy" id="469799"/>
    <lineage>
        <taxon>Bacteria</taxon>
        <taxon>Bacillati</taxon>
        <taxon>Actinomycetota</taxon>
        <taxon>Actinomycetes</taxon>
        <taxon>Micrococcales</taxon>
        <taxon>Micrococcaceae</taxon>
        <taxon>Nesterenkonia</taxon>
    </lineage>
</organism>
<feature type="transmembrane region" description="Helical" evidence="8">
    <location>
        <begin position="318"/>
        <end position="346"/>
    </location>
</feature>
<keyword evidence="10" id="KW-1185">Reference proteome</keyword>
<feature type="transmembrane region" description="Helical" evidence="8">
    <location>
        <begin position="367"/>
        <end position="391"/>
    </location>
</feature>
<evidence type="ECO:0000256" key="5">
    <source>
        <dbReference type="ARBA" id="ARBA00022989"/>
    </source>
</evidence>
<comment type="caution">
    <text evidence="9">The sequence shown here is derived from an EMBL/GenBank/DDBJ whole genome shotgun (WGS) entry which is preliminary data.</text>
</comment>
<evidence type="ECO:0000256" key="7">
    <source>
        <dbReference type="ARBA" id="ARBA00023136"/>
    </source>
</evidence>
<name>A0ABU1FWC2_9MICC</name>
<evidence type="ECO:0000256" key="2">
    <source>
        <dbReference type="ARBA" id="ARBA00022448"/>
    </source>
</evidence>
<sequence length="465" mass="49653">MPEADAQRLQPTESVWERIRRHVSTLAGSSPPRTALLIFALTIAILTALLMMPWATAERGSADFHHAFFVATSAVTVTGLTPVNTAEHWSFAGQAVILLGIQVGGLGIITIAALLAVSVTRQLGLRTRLIAQEGISTGKLGEVGHLLKTVVVCSFVVQALLALVLIPRLIGLKGSVPEGIWNGVFYAISAFNNAGFVIHAEGLAGMDNDPVVVWTIMIGVFLGSLGFPVLYVIWRFRWHIQRWSLHAKLTVEVSAVLLFLGALAYGVLEWNNTATIGEMSVLEKLQNSLFASVNMRSGGFSVVESNNEQSETMLVSDALMFAGGGSASTAGGIKVTTIAVIFLAFLAEARGHEESSAHGRTIPVQMVRVAVSVVAMGATVVLLSTLALMTISGQDMERPLYESISAFGTVGLTSGLTEELPPSGLYVLAALMFTGRVGIITFAAALTVRQRRIRYRYPEGRPIIG</sequence>
<feature type="transmembrane region" description="Helical" evidence="8">
    <location>
        <begin position="146"/>
        <end position="167"/>
    </location>
</feature>
<keyword evidence="5 8" id="KW-1133">Transmembrane helix</keyword>
<reference evidence="10" key="1">
    <citation type="submission" date="2023-07" db="EMBL/GenBank/DDBJ databases">
        <title>Description of three actinobacteria isolated from air of manufacturing shop in a pharmaceutical factory.</title>
        <authorList>
            <person name="Zhang D.-F."/>
        </authorList>
    </citation>
    <scope>NUCLEOTIDE SEQUENCE [LARGE SCALE GENOMIC DNA]</scope>
    <source>
        <strain evidence="10">CCTCC AB 207010</strain>
    </source>
</reference>
<feature type="transmembrane region" description="Helical" evidence="8">
    <location>
        <begin position="179"/>
        <end position="199"/>
    </location>
</feature>
<keyword evidence="7 8" id="KW-0472">Membrane</keyword>
<dbReference type="PANTHER" id="PTHR32024">
    <property type="entry name" value="TRK SYSTEM POTASSIUM UPTAKE PROTEIN TRKG-RELATED"/>
    <property type="match status" value="1"/>
</dbReference>
<feature type="transmembrane region" description="Helical" evidence="8">
    <location>
        <begin position="64"/>
        <end position="83"/>
    </location>
</feature>
<dbReference type="PANTHER" id="PTHR32024:SF1">
    <property type="entry name" value="KTR SYSTEM POTASSIUM UPTAKE PROTEIN B"/>
    <property type="match status" value="1"/>
</dbReference>
<keyword evidence="3" id="KW-1003">Cell membrane</keyword>
<evidence type="ECO:0000256" key="8">
    <source>
        <dbReference type="SAM" id="Phobius"/>
    </source>
</evidence>
<feature type="transmembrane region" description="Helical" evidence="8">
    <location>
        <begin position="95"/>
        <end position="119"/>
    </location>
</feature>
<feature type="transmembrane region" description="Helical" evidence="8">
    <location>
        <begin position="34"/>
        <end position="52"/>
    </location>
</feature>
<evidence type="ECO:0000256" key="4">
    <source>
        <dbReference type="ARBA" id="ARBA00022692"/>
    </source>
</evidence>
<evidence type="ECO:0000256" key="3">
    <source>
        <dbReference type="ARBA" id="ARBA00022475"/>
    </source>
</evidence>
<evidence type="ECO:0000256" key="1">
    <source>
        <dbReference type="ARBA" id="ARBA00004651"/>
    </source>
</evidence>
<comment type="subcellular location">
    <subcellularLocation>
        <location evidence="1">Cell membrane</location>
        <topology evidence="1">Multi-pass membrane protein</topology>
    </subcellularLocation>
</comment>
<dbReference type="Pfam" id="PF02386">
    <property type="entry name" value="TrkH"/>
    <property type="match status" value="1"/>
</dbReference>
<dbReference type="InterPro" id="IPR003445">
    <property type="entry name" value="Cat_transpt"/>
</dbReference>
<feature type="transmembrane region" description="Helical" evidence="8">
    <location>
        <begin position="245"/>
        <end position="268"/>
    </location>
</feature>
<proteinExistence type="predicted"/>
<keyword evidence="4 8" id="KW-0812">Transmembrane</keyword>
<evidence type="ECO:0000256" key="6">
    <source>
        <dbReference type="ARBA" id="ARBA00023065"/>
    </source>
</evidence>
<dbReference type="EMBL" id="JAVKGT010000046">
    <property type="protein sequence ID" value="MDR5712984.1"/>
    <property type="molecule type" value="Genomic_DNA"/>
</dbReference>
<evidence type="ECO:0000313" key="10">
    <source>
        <dbReference type="Proteomes" id="UP001260872"/>
    </source>
</evidence>
<feature type="transmembrane region" description="Helical" evidence="8">
    <location>
        <begin position="425"/>
        <end position="448"/>
    </location>
</feature>
<gene>
    <name evidence="9" type="ORF">RH857_12720</name>
</gene>
<evidence type="ECO:0000313" key="9">
    <source>
        <dbReference type="EMBL" id="MDR5712984.1"/>
    </source>
</evidence>
<feature type="transmembrane region" description="Helical" evidence="8">
    <location>
        <begin position="211"/>
        <end position="233"/>
    </location>
</feature>
<keyword evidence="2" id="KW-0813">Transport</keyword>
<keyword evidence="6" id="KW-0406">Ion transport</keyword>
<dbReference type="RefSeq" id="WP_310538351.1">
    <property type="nucleotide sequence ID" value="NZ_BAAAOC010000070.1"/>
</dbReference>
<protein>
    <submittedName>
        <fullName evidence="9">Potassium transporter TrkG</fullName>
    </submittedName>
</protein>